<comment type="caution">
    <text evidence="3">The sequence shown here is derived from an EMBL/GenBank/DDBJ whole genome shotgun (WGS) entry which is preliminary data.</text>
</comment>
<sequence length="481" mass="49883">MKGGENMNMIVTNTAPLLATVTNQGANGKSASSESNAFAGALVQAIGGQTTTEPSSGSPVLPTSLAAFLGQLGIEETEDGQEDSLLAALAEWLGKLADSSEEDLSSEDGQEKLSDLLAALQALLLQTAAPVYLSAEASTGEDAASLATSAETEGGQDAGALLLLQGLADALKNNDGKVDAKQLASIADQLKQLIASGNASTAASASGVNAQASQAVEPTRVGMLPIYAVSGALQQASAQAAQQSSAVDVRKPASFKEPVLIWNLIQGTQPTDREADASVVQAAGESSSADDSQTSLAWMLQSQDAATRNSDTAAAGAKPALPAQVPVQQFSQQIGNYLVRQFVLSGGNGITEARITLTPEHLGQVDVRLSMQDGQLTAQFLTHSGTAKDLIENQMGLLRSALQNQGIQVEKIEVVQQPYEASESASFLGDQDRGSNPDARERRADQRLDDGNQDTISFEDELERTTLIREAGFGGAINTTA</sequence>
<dbReference type="EMBL" id="SSOB01000009">
    <property type="protein sequence ID" value="THF81263.1"/>
    <property type="molecule type" value="Genomic_DNA"/>
</dbReference>
<name>A0A4S4C0V5_9BACL</name>
<feature type="domain" description="Flagellar hook-length control protein-like C-terminal" evidence="2">
    <location>
        <begin position="345"/>
        <end position="418"/>
    </location>
</feature>
<organism evidence="3 4">
    <name type="scientific">Cohnella fermenti</name>
    <dbReference type="NCBI Taxonomy" id="2565925"/>
    <lineage>
        <taxon>Bacteria</taxon>
        <taxon>Bacillati</taxon>
        <taxon>Bacillota</taxon>
        <taxon>Bacilli</taxon>
        <taxon>Bacillales</taxon>
        <taxon>Paenibacillaceae</taxon>
        <taxon>Cohnella</taxon>
    </lineage>
</organism>
<gene>
    <name evidence="3" type="ORF">E6C55_09120</name>
</gene>
<evidence type="ECO:0000259" key="2">
    <source>
        <dbReference type="Pfam" id="PF02120"/>
    </source>
</evidence>
<dbReference type="Gene3D" id="3.30.750.140">
    <property type="match status" value="1"/>
</dbReference>
<dbReference type="PANTHER" id="PTHR37533">
    <property type="entry name" value="FLAGELLAR HOOK-LENGTH CONTROL PROTEIN"/>
    <property type="match status" value="1"/>
</dbReference>
<dbReference type="Pfam" id="PF02120">
    <property type="entry name" value="Flg_hook"/>
    <property type="match status" value="1"/>
</dbReference>
<dbReference type="InterPro" id="IPR038610">
    <property type="entry name" value="FliK-like_C_sf"/>
</dbReference>
<accession>A0A4S4C0V5</accession>
<keyword evidence="4" id="KW-1185">Reference proteome</keyword>
<feature type="region of interest" description="Disordered" evidence="1">
    <location>
        <begin position="273"/>
        <end position="294"/>
    </location>
</feature>
<evidence type="ECO:0000313" key="3">
    <source>
        <dbReference type="EMBL" id="THF81263.1"/>
    </source>
</evidence>
<dbReference type="CDD" id="cd17470">
    <property type="entry name" value="T3SS_Flik_C"/>
    <property type="match status" value="1"/>
</dbReference>
<dbReference type="PANTHER" id="PTHR37533:SF2">
    <property type="entry name" value="FLAGELLAR HOOK-LENGTH CONTROL PROTEIN"/>
    <property type="match status" value="1"/>
</dbReference>
<reference evidence="3 4" key="1">
    <citation type="submission" date="2019-04" db="EMBL/GenBank/DDBJ databases">
        <title>Cohnella sp. nov. isolated from preserved vegetables.</title>
        <authorList>
            <person name="Lin S.-Y."/>
            <person name="Hung M.-H."/>
            <person name="Young C.-C."/>
        </authorList>
    </citation>
    <scope>NUCLEOTIDE SEQUENCE [LARGE SCALE GENOMIC DNA]</scope>
    <source>
        <strain evidence="3 4">CC-MHH1044</strain>
    </source>
</reference>
<feature type="region of interest" description="Disordered" evidence="1">
    <location>
        <begin position="423"/>
        <end position="461"/>
    </location>
</feature>
<protein>
    <recommendedName>
        <fullName evidence="2">Flagellar hook-length control protein-like C-terminal domain-containing protein</fullName>
    </recommendedName>
</protein>
<dbReference type="AlphaFoldDB" id="A0A4S4C0V5"/>
<evidence type="ECO:0000313" key="4">
    <source>
        <dbReference type="Proteomes" id="UP000310636"/>
    </source>
</evidence>
<feature type="compositionally biased region" description="Basic and acidic residues" evidence="1">
    <location>
        <begin position="430"/>
        <end position="450"/>
    </location>
</feature>
<dbReference type="OrthoDB" id="2380967at2"/>
<feature type="compositionally biased region" description="Polar residues" evidence="1">
    <location>
        <begin position="284"/>
        <end position="294"/>
    </location>
</feature>
<proteinExistence type="predicted"/>
<dbReference type="InterPro" id="IPR052563">
    <property type="entry name" value="FliK"/>
</dbReference>
<dbReference type="InterPro" id="IPR021136">
    <property type="entry name" value="Flagellar_hook_control-like_C"/>
</dbReference>
<dbReference type="Proteomes" id="UP000310636">
    <property type="component" value="Unassembled WGS sequence"/>
</dbReference>
<evidence type="ECO:0000256" key="1">
    <source>
        <dbReference type="SAM" id="MobiDB-lite"/>
    </source>
</evidence>